<accession>A0A8J3JP34</accession>
<reference evidence="2 3" key="1">
    <citation type="submission" date="2021-01" db="EMBL/GenBank/DDBJ databases">
        <title>Whole genome shotgun sequence of Catellatospora bangladeshensis NBRC 107357.</title>
        <authorList>
            <person name="Komaki H."/>
            <person name="Tamura T."/>
        </authorList>
    </citation>
    <scope>NUCLEOTIDE SEQUENCE [LARGE SCALE GENOMIC DNA]</scope>
    <source>
        <strain evidence="2 3">NBRC 107357</strain>
    </source>
</reference>
<comment type="caution">
    <text evidence="2">The sequence shown here is derived from an EMBL/GenBank/DDBJ whole genome shotgun (WGS) entry which is preliminary data.</text>
</comment>
<evidence type="ECO:0000313" key="3">
    <source>
        <dbReference type="Proteomes" id="UP000601223"/>
    </source>
</evidence>
<dbReference type="AlphaFoldDB" id="A0A8J3JP34"/>
<evidence type="ECO:0000256" key="1">
    <source>
        <dbReference type="SAM" id="SignalP"/>
    </source>
</evidence>
<proteinExistence type="predicted"/>
<protein>
    <recommendedName>
        <fullName evidence="4">Streptomyces killer toxin-like beta/gamma crystallin domain-containing protein</fullName>
    </recommendedName>
</protein>
<feature type="signal peptide" evidence="1">
    <location>
        <begin position="1"/>
        <end position="22"/>
    </location>
</feature>
<sequence>MAVLTALAGTLTTVLTASPAAAAGCYEGAVSFPTQNLTVGSIRYLPSASSYYTTSSRCSDIQIDLTNNGDVYWDVRLCWWGGTCKPYQLVRANAGYVILATQVLDGTKFTIQIYNSFDWDYPVGGKVAA</sequence>
<organism evidence="2 3">
    <name type="scientific">Catellatospora bangladeshensis</name>
    <dbReference type="NCBI Taxonomy" id="310355"/>
    <lineage>
        <taxon>Bacteria</taxon>
        <taxon>Bacillati</taxon>
        <taxon>Actinomycetota</taxon>
        <taxon>Actinomycetes</taxon>
        <taxon>Micromonosporales</taxon>
        <taxon>Micromonosporaceae</taxon>
        <taxon>Catellatospora</taxon>
    </lineage>
</organism>
<keyword evidence="1" id="KW-0732">Signal</keyword>
<evidence type="ECO:0008006" key="4">
    <source>
        <dbReference type="Google" id="ProtNLM"/>
    </source>
</evidence>
<dbReference type="EMBL" id="BONF01000020">
    <property type="protein sequence ID" value="GIF82395.1"/>
    <property type="molecule type" value="Genomic_DNA"/>
</dbReference>
<name>A0A8J3JP34_9ACTN</name>
<dbReference type="Proteomes" id="UP000601223">
    <property type="component" value="Unassembled WGS sequence"/>
</dbReference>
<keyword evidence="3" id="KW-1185">Reference proteome</keyword>
<evidence type="ECO:0000313" key="2">
    <source>
        <dbReference type="EMBL" id="GIF82395.1"/>
    </source>
</evidence>
<gene>
    <name evidence="2" type="ORF">Cba03nite_37440</name>
</gene>
<feature type="chain" id="PRO_5035250699" description="Streptomyces killer toxin-like beta/gamma crystallin domain-containing protein" evidence="1">
    <location>
        <begin position="23"/>
        <end position="129"/>
    </location>
</feature>